<dbReference type="PANTHER" id="PTHR38039:SF1">
    <property type="entry name" value="TOXIN YOEB"/>
    <property type="match status" value="1"/>
</dbReference>
<gene>
    <name evidence="7" type="ORF">L0661_20620</name>
    <name evidence="8" type="ORF">NFI80_23885</name>
</gene>
<dbReference type="GO" id="GO:0006401">
    <property type="term" value="P:RNA catabolic process"/>
    <property type="evidence" value="ECO:0007669"/>
    <property type="project" value="InterPro"/>
</dbReference>
<proteinExistence type="inferred from homology"/>
<dbReference type="InterPro" id="IPR009614">
    <property type="entry name" value="YoeB_toxin"/>
</dbReference>
<dbReference type="Proteomes" id="UP001139411">
    <property type="component" value="Unassembled WGS sequence"/>
</dbReference>
<keyword evidence="3" id="KW-0540">Nuclease</keyword>
<dbReference type="EMBL" id="JAKFFV010000012">
    <property type="protein sequence ID" value="MCF2500737.1"/>
    <property type="molecule type" value="Genomic_DNA"/>
</dbReference>
<evidence type="ECO:0000313" key="9">
    <source>
        <dbReference type="Proteomes" id="UP001055420"/>
    </source>
</evidence>
<dbReference type="PANTHER" id="PTHR38039">
    <property type="entry name" value="TOXIN YOEB"/>
    <property type="match status" value="1"/>
</dbReference>
<dbReference type="Gene3D" id="3.30.2310.20">
    <property type="entry name" value="RelE-like"/>
    <property type="match status" value="1"/>
</dbReference>
<dbReference type="GO" id="GO:0004519">
    <property type="term" value="F:endonuclease activity"/>
    <property type="evidence" value="ECO:0007669"/>
    <property type="project" value="UniProtKB-KW"/>
</dbReference>
<dbReference type="RefSeq" id="WP_235164061.1">
    <property type="nucleotide sequence ID" value="NZ_CP098805.1"/>
</dbReference>
<dbReference type="AlphaFoldDB" id="A0A9X1TW43"/>
<evidence type="ECO:0000313" key="8">
    <source>
        <dbReference type="EMBL" id="USJ30886.1"/>
    </source>
</evidence>
<keyword evidence="5" id="KW-0378">Hydrolase</keyword>
<evidence type="ECO:0000256" key="5">
    <source>
        <dbReference type="ARBA" id="ARBA00022801"/>
    </source>
</evidence>
<dbReference type="Pfam" id="PF06769">
    <property type="entry name" value="YoeB_toxin"/>
    <property type="match status" value="1"/>
</dbReference>
<organism evidence="7 10">
    <name type="scientific">Dyadobacter chenhuakuii</name>
    <dbReference type="NCBI Taxonomy" id="2909339"/>
    <lineage>
        <taxon>Bacteria</taxon>
        <taxon>Pseudomonadati</taxon>
        <taxon>Bacteroidota</taxon>
        <taxon>Cytophagia</taxon>
        <taxon>Cytophagales</taxon>
        <taxon>Spirosomataceae</taxon>
        <taxon>Dyadobacter</taxon>
    </lineage>
</organism>
<evidence type="ECO:0000256" key="6">
    <source>
        <dbReference type="ARBA" id="ARBA00030388"/>
    </source>
</evidence>
<dbReference type="SUPFAM" id="SSF143011">
    <property type="entry name" value="RelE-like"/>
    <property type="match status" value="1"/>
</dbReference>
<evidence type="ECO:0000313" key="10">
    <source>
        <dbReference type="Proteomes" id="UP001139411"/>
    </source>
</evidence>
<keyword evidence="2" id="KW-1277">Toxin-antitoxin system</keyword>
<keyword evidence="9" id="KW-1185">Reference proteome</keyword>
<evidence type="ECO:0000256" key="2">
    <source>
        <dbReference type="ARBA" id="ARBA00022649"/>
    </source>
</evidence>
<dbReference type="GO" id="GO:0016787">
    <property type="term" value="F:hydrolase activity"/>
    <property type="evidence" value="ECO:0007669"/>
    <property type="project" value="UniProtKB-KW"/>
</dbReference>
<accession>A0A9X1TW43</accession>
<evidence type="ECO:0000313" key="7">
    <source>
        <dbReference type="EMBL" id="MCF2500737.1"/>
    </source>
</evidence>
<evidence type="ECO:0000256" key="3">
    <source>
        <dbReference type="ARBA" id="ARBA00022722"/>
    </source>
</evidence>
<protein>
    <recommendedName>
        <fullName evidence="6">Putative mRNA interferase YoeB</fullName>
    </recommendedName>
</protein>
<evidence type="ECO:0000256" key="4">
    <source>
        <dbReference type="ARBA" id="ARBA00022759"/>
    </source>
</evidence>
<dbReference type="Proteomes" id="UP001055420">
    <property type="component" value="Chromosome"/>
</dbReference>
<reference evidence="7" key="1">
    <citation type="submission" date="2022-01" db="EMBL/GenBank/DDBJ databases">
        <title>Novel species in genus Dyadobacter.</title>
        <authorList>
            <person name="Ma C."/>
        </authorList>
    </citation>
    <scope>NUCLEOTIDE SEQUENCE</scope>
    <source>
        <strain evidence="8">CY22</strain>
        <strain evidence="7">CY357</strain>
    </source>
</reference>
<sequence>MGSGNFKIKFTDLALQHLEFWHKSGRKTHIKRIEKLIQSIRETPASGIGKPELLKYSLAGKYSRRIDQEHRIIYRIEDHTVFIISMKGHYEP</sequence>
<comment type="similarity">
    <text evidence="1">Belongs to the YoeB family.</text>
</comment>
<dbReference type="InterPro" id="IPR035093">
    <property type="entry name" value="RelE/ParE_toxin_dom_sf"/>
</dbReference>
<keyword evidence="4" id="KW-0255">Endonuclease</keyword>
<dbReference type="EMBL" id="CP098805">
    <property type="protein sequence ID" value="USJ30886.1"/>
    <property type="molecule type" value="Genomic_DNA"/>
</dbReference>
<name>A0A9X1TW43_9BACT</name>
<evidence type="ECO:0000256" key="1">
    <source>
        <dbReference type="ARBA" id="ARBA00008172"/>
    </source>
</evidence>
<dbReference type="NCBIfam" id="TIGR02116">
    <property type="entry name" value="toxin_Txe_YoeB"/>
    <property type="match status" value="1"/>
</dbReference>
<dbReference type="GO" id="GO:0045892">
    <property type="term" value="P:negative regulation of DNA-templated transcription"/>
    <property type="evidence" value="ECO:0007669"/>
    <property type="project" value="TreeGrafter"/>
</dbReference>